<evidence type="ECO:0000313" key="2">
    <source>
        <dbReference type="Proteomes" id="UP000005850"/>
    </source>
</evidence>
<evidence type="ECO:0000313" key="1">
    <source>
        <dbReference type="EMBL" id="AIG27122.1"/>
    </source>
</evidence>
<gene>
    <name evidence="1" type="primary">cotH</name>
    <name evidence="1" type="ORF">BRLA_c028080</name>
</gene>
<dbReference type="PANTHER" id="PTHR40050:SF1">
    <property type="entry name" value="INNER SPORE COAT PROTEIN H"/>
    <property type="match status" value="1"/>
</dbReference>
<dbReference type="Pfam" id="PF08757">
    <property type="entry name" value="CotH"/>
    <property type="match status" value="1"/>
</dbReference>
<keyword evidence="2" id="KW-1185">Reference proteome</keyword>
<dbReference type="EMBL" id="CP007806">
    <property type="protein sequence ID" value="AIG27122.1"/>
    <property type="molecule type" value="Genomic_DNA"/>
</dbReference>
<sequence length="364" mass="42309">MEILSHALPQVYYVTVSDEGIAYLDQHIRADVRIDASLSIQQKAYPIQLSYRGAHTRELAKKSYTLYFSDDNRFQGQREVHLNAEMLDPSFMRNALSFAFFELLGVLSPATSFVVLCKNGVSEGLYLQLESVDELFLQRRQLPLGPIFYAVSGNANFSLLSPKTEEVKPRLDAGYRRKYGQEEDIQLLRELIYIINTTPIADFEETIARYLNINQYLSWLAGAVCTQNFDGFIHNYALYRNSRTGLFEIIPWDYDATWGRDCNGKEMAYDFVDIDGYNTLSARLLDTSTYRQLYKDRMAEILNSWFTPEYIGPRIESLHRLLRPYLQIDPHKKEKLNVFDAEPDYICRFINDRNHFLKGQLDTL</sequence>
<dbReference type="RefSeq" id="WP_003336027.1">
    <property type="nucleotide sequence ID" value="NZ_CP007806.1"/>
</dbReference>
<proteinExistence type="predicted"/>
<reference evidence="1 2" key="1">
    <citation type="journal article" date="2011" name="J. Bacteriol.">
        <title>Genome sequence of Brevibacillus laterosporus LMG 15441, a pathogen of invertebrates.</title>
        <authorList>
            <person name="Djukic M."/>
            <person name="Poehlein A."/>
            <person name="Thurmer A."/>
            <person name="Daniel R."/>
        </authorList>
    </citation>
    <scope>NUCLEOTIDE SEQUENCE [LARGE SCALE GENOMIC DNA]</scope>
    <source>
        <strain evidence="1 2">LMG 15441</strain>
    </source>
</reference>
<dbReference type="eggNOG" id="COG5337">
    <property type="taxonomic scope" value="Bacteria"/>
</dbReference>
<keyword evidence="1" id="KW-0946">Virion</keyword>
<protein>
    <submittedName>
        <fullName evidence="1">Inner spore coat protein H</fullName>
    </submittedName>
</protein>
<dbReference type="HOGENOM" id="CLU_066387_0_0_9"/>
<accession>A0A075R3M0</accession>
<dbReference type="PANTHER" id="PTHR40050">
    <property type="entry name" value="INNER SPORE COAT PROTEIN H"/>
    <property type="match status" value="1"/>
</dbReference>
<dbReference type="STRING" id="1042163.BRLA_c028080"/>
<dbReference type="KEGG" id="blr:BRLA_c028080"/>
<keyword evidence="1" id="KW-0167">Capsid protein</keyword>
<organism evidence="1 2">
    <name type="scientific">Brevibacillus laterosporus LMG 15441</name>
    <dbReference type="NCBI Taxonomy" id="1042163"/>
    <lineage>
        <taxon>Bacteria</taxon>
        <taxon>Bacillati</taxon>
        <taxon>Bacillota</taxon>
        <taxon>Bacilli</taxon>
        <taxon>Bacillales</taxon>
        <taxon>Paenibacillaceae</taxon>
        <taxon>Brevibacillus</taxon>
    </lineage>
</organism>
<dbReference type="Proteomes" id="UP000005850">
    <property type="component" value="Chromosome"/>
</dbReference>
<name>A0A075R3M0_BRELA</name>
<dbReference type="AlphaFoldDB" id="A0A075R3M0"/>
<dbReference type="InterPro" id="IPR014867">
    <property type="entry name" value="Spore_coat_CotH_CotH2/3/7"/>
</dbReference>